<dbReference type="Proteomes" id="UP000219338">
    <property type="component" value="Unassembled WGS sequence"/>
</dbReference>
<accession>A0A284RKM0</accession>
<reference evidence="2" key="1">
    <citation type="journal article" date="2017" name="Nat. Ecol. Evol.">
        <title>Genome expansion and lineage-specific genetic innovations in the forest pathogenic fungi Armillaria.</title>
        <authorList>
            <person name="Sipos G."/>
            <person name="Prasanna A.N."/>
            <person name="Walter M.C."/>
            <person name="O'Connor E."/>
            <person name="Balint B."/>
            <person name="Krizsan K."/>
            <person name="Kiss B."/>
            <person name="Hess J."/>
            <person name="Varga T."/>
            <person name="Slot J."/>
            <person name="Riley R."/>
            <person name="Boka B."/>
            <person name="Rigling D."/>
            <person name="Barry K."/>
            <person name="Lee J."/>
            <person name="Mihaltcheva S."/>
            <person name="LaButti K."/>
            <person name="Lipzen A."/>
            <person name="Waldron R."/>
            <person name="Moloney N.M."/>
            <person name="Sperisen C."/>
            <person name="Kredics L."/>
            <person name="Vagvoelgyi C."/>
            <person name="Patrignani A."/>
            <person name="Fitzpatrick D."/>
            <person name="Nagy I."/>
            <person name="Doyle S."/>
            <person name="Anderson J.B."/>
            <person name="Grigoriev I.V."/>
            <person name="Gueldener U."/>
            <person name="Muensterkoetter M."/>
            <person name="Nagy L.G."/>
        </authorList>
    </citation>
    <scope>NUCLEOTIDE SEQUENCE [LARGE SCALE GENOMIC DNA]</scope>
    <source>
        <strain evidence="2">C18/9</strain>
    </source>
</reference>
<evidence type="ECO:0000313" key="2">
    <source>
        <dbReference type="Proteomes" id="UP000219338"/>
    </source>
</evidence>
<name>A0A284RKM0_ARMOS</name>
<sequence>MAFRIVSLEIIFKKILSVVSKILDMLMPVKPMIKFESFLTGGI</sequence>
<proteinExistence type="predicted"/>
<dbReference type="AlphaFoldDB" id="A0A284RKM0"/>
<organism evidence="1 2">
    <name type="scientific">Armillaria ostoyae</name>
    <name type="common">Armillaria root rot fungus</name>
    <dbReference type="NCBI Taxonomy" id="47428"/>
    <lineage>
        <taxon>Eukaryota</taxon>
        <taxon>Fungi</taxon>
        <taxon>Dikarya</taxon>
        <taxon>Basidiomycota</taxon>
        <taxon>Agaricomycotina</taxon>
        <taxon>Agaricomycetes</taxon>
        <taxon>Agaricomycetidae</taxon>
        <taxon>Agaricales</taxon>
        <taxon>Marasmiineae</taxon>
        <taxon>Physalacriaceae</taxon>
        <taxon>Armillaria</taxon>
    </lineage>
</organism>
<evidence type="ECO:0000313" key="1">
    <source>
        <dbReference type="EMBL" id="SJL09299.1"/>
    </source>
</evidence>
<protein>
    <submittedName>
        <fullName evidence="1">Uncharacterized protein</fullName>
    </submittedName>
</protein>
<gene>
    <name evidence="1" type="ORF">ARMOST_12676</name>
</gene>
<keyword evidence="2" id="KW-1185">Reference proteome</keyword>
<dbReference type="EMBL" id="FUEG01000010">
    <property type="protein sequence ID" value="SJL09299.1"/>
    <property type="molecule type" value="Genomic_DNA"/>
</dbReference>